<sequence length="737" mass="85252">MGELPGEIVEEILVKLVSLLPLKEAVVTTSILWRRWRYIWTCTTYLDFDGDQTIDCCDQEKERRKFIKCPLLERLEVGFSDTLINLRVVGRQPTLALKDLKLWFCENIKSIEICDATNLVSFYCYCFEPSGDPPLRLVFRNVPNLVDVDIHMSSYNCLPHAFAALSCCVSQLQILRLDSIHSTIKKEDVPMLINLKELKLVLDGYDHLIFLHILPLLEKAPNLQRLVLQLEYWHTKDMVPARAFWKPGKRPFDCLKEVEVTGYSGLPDFDGLIFYFIDNAVSLEKIIVNPRKYVPWPYIESTTSRFTKRVGHSGKTMVEKHSINEGCPSIGNKIKIREKEHIINPDPEEEEEDRFTGLPENILVRIVCLLPLKDAVATSVLSKRWQYIWTWTNNLDFDGDQIIDRYQQRNERGNFITLRVRVLELLECYCPGNTTSSFVFPSNKFLKILSLDCVQVSQEVLESLLSKYPLLERLEVLHSDALINLRIRGPSLALKHLKLKNCYNVESIEICDAVNLVSFQYCNCHDPLDDPPLRLVLRNVPKLVNVDISLFNVNYLHHAFATILCCISHLQILHLAALNYMDNIPYPILPNPKELKLFLDVFYELIFFHIHPFLEKAPNLQRLVLKLKHWGLFINEPAACKKPATRPHHYCLKEVEVTGYSGYSSDDELILYLIESAVSIEKIIVNPCESEEWHVQSTMFEEQGRDHALRHMKEKIPKTIKKFMSLTYIEIAAVIAI</sequence>
<comment type="caution">
    <text evidence="3">The sequence shown here is derived from an EMBL/GenBank/DDBJ whole genome shotgun (WGS) entry which is preliminary data.</text>
</comment>
<dbReference type="InterPro" id="IPR036047">
    <property type="entry name" value="F-box-like_dom_sf"/>
</dbReference>
<dbReference type="Gene3D" id="3.80.10.10">
    <property type="entry name" value="Ribonuclease Inhibitor"/>
    <property type="match status" value="2"/>
</dbReference>
<dbReference type="PANTHER" id="PTHR34145">
    <property type="entry name" value="OS02G0105600 PROTEIN"/>
    <property type="match status" value="1"/>
</dbReference>
<protein>
    <recommendedName>
        <fullName evidence="5">F-box domain-containing protein</fullName>
    </recommendedName>
</protein>
<evidence type="ECO:0000313" key="3">
    <source>
        <dbReference type="EMBL" id="KAH7541856.1"/>
    </source>
</evidence>
<dbReference type="SUPFAM" id="SSF81383">
    <property type="entry name" value="F-box domain"/>
    <property type="match status" value="1"/>
</dbReference>
<dbReference type="EMBL" id="JAEACU010000002">
    <property type="protein sequence ID" value="KAH7541856.1"/>
    <property type="molecule type" value="Genomic_DNA"/>
</dbReference>
<gene>
    <name evidence="3" type="ORF">FEM48_Zijuj02G0011800</name>
</gene>
<dbReference type="SUPFAM" id="SSF52047">
    <property type="entry name" value="RNI-like"/>
    <property type="match status" value="2"/>
</dbReference>
<dbReference type="InterPro" id="IPR053772">
    <property type="entry name" value="At1g61320/At1g61330-like"/>
</dbReference>
<dbReference type="InterPro" id="IPR001810">
    <property type="entry name" value="F-box_dom"/>
</dbReference>
<reference evidence="3" key="1">
    <citation type="journal article" date="2021" name="Front. Plant Sci.">
        <title>Chromosome-Scale Genome Assembly for Chinese Sour Jujube and Insights Into Its Genome Evolution and Domestication Signature.</title>
        <authorList>
            <person name="Shen L.-Y."/>
            <person name="Luo H."/>
            <person name="Wang X.-L."/>
            <person name="Wang X.-M."/>
            <person name="Qiu X.-J."/>
            <person name="Liu H."/>
            <person name="Zhou S.-S."/>
            <person name="Jia K.-H."/>
            <person name="Nie S."/>
            <person name="Bao Y.-T."/>
            <person name="Zhang R.-G."/>
            <person name="Yun Q.-Z."/>
            <person name="Chai Y.-H."/>
            <person name="Lu J.-Y."/>
            <person name="Li Y."/>
            <person name="Zhao S.-W."/>
            <person name="Mao J.-F."/>
            <person name="Jia S.-G."/>
            <person name="Mao Y.-M."/>
        </authorList>
    </citation>
    <scope>NUCLEOTIDE SEQUENCE</scope>
    <source>
        <strain evidence="3">AT0</strain>
        <tissue evidence="3">Leaf</tissue>
    </source>
</reference>
<feature type="domain" description="At1g61320/AtMIF1 LRR" evidence="2">
    <location>
        <begin position="440"/>
        <end position="694"/>
    </location>
</feature>
<evidence type="ECO:0000313" key="4">
    <source>
        <dbReference type="Proteomes" id="UP000813462"/>
    </source>
</evidence>
<dbReference type="InterPro" id="IPR055357">
    <property type="entry name" value="LRR_At1g61320_AtMIF1"/>
</dbReference>
<dbReference type="AlphaFoldDB" id="A0A978VSR1"/>
<dbReference type="Pfam" id="PF23622">
    <property type="entry name" value="LRR_At1g61320_AtMIF1"/>
    <property type="match status" value="2"/>
</dbReference>
<dbReference type="InterPro" id="IPR032675">
    <property type="entry name" value="LRR_dom_sf"/>
</dbReference>
<evidence type="ECO:0000259" key="2">
    <source>
        <dbReference type="Pfam" id="PF23622"/>
    </source>
</evidence>
<dbReference type="Proteomes" id="UP000813462">
    <property type="component" value="Unassembled WGS sequence"/>
</dbReference>
<dbReference type="Pfam" id="PF00646">
    <property type="entry name" value="F-box"/>
    <property type="match status" value="1"/>
</dbReference>
<dbReference type="CDD" id="cd22160">
    <property type="entry name" value="F-box_AtFBL13-like"/>
    <property type="match status" value="1"/>
</dbReference>
<evidence type="ECO:0008006" key="5">
    <source>
        <dbReference type="Google" id="ProtNLM"/>
    </source>
</evidence>
<accession>A0A978VSR1</accession>
<organism evidence="3 4">
    <name type="scientific">Ziziphus jujuba var. spinosa</name>
    <dbReference type="NCBI Taxonomy" id="714518"/>
    <lineage>
        <taxon>Eukaryota</taxon>
        <taxon>Viridiplantae</taxon>
        <taxon>Streptophyta</taxon>
        <taxon>Embryophyta</taxon>
        <taxon>Tracheophyta</taxon>
        <taxon>Spermatophyta</taxon>
        <taxon>Magnoliopsida</taxon>
        <taxon>eudicotyledons</taxon>
        <taxon>Gunneridae</taxon>
        <taxon>Pentapetalae</taxon>
        <taxon>rosids</taxon>
        <taxon>fabids</taxon>
        <taxon>Rosales</taxon>
        <taxon>Rhamnaceae</taxon>
        <taxon>Paliureae</taxon>
        <taxon>Ziziphus</taxon>
    </lineage>
</organism>
<dbReference type="InterPro" id="IPR053781">
    <property type="entry name" value="F-box_AtFBL13-like"/>
</dbReference>
<dbReference type="PANTHER" id="PTHR34145:SF68">
    <property type="entry name" value="FBD DOMAIN-CONTAINING PROTEIN"/>
    <property type="match status" value="1"/>
</dbReference>
<feature type="domain" description="F-box" evidence="1">
    <location>
        <begin position="357"/>
        <end position="394"/>
    </location>
</feature>
<evidence type="ECO:0000259" key="1">
    <source>
        <dbReference type="Pfam" id="PF00646"/>
    </source>
</evidence>
<name>A0A978VSR1_ZIZJJ</name>
<feature type="domain" description="At1g61320/AtMIF1 LRR" evidence="2">
    <location>
        <begin position="68"/>
        <end position="291"/>
    </location>
</feature>
<proteinExistence type="predicted"/>